<evidence type="ECO:0000259" key="13">
    <source>
        <dbReference type="PROSITE" id="PS50157"/>
    </source>
</evidence>
<dbReference type="GO" id="GO:0008270">
    <property type="term" value="F:zinc ion binding"/>
    <property type="evidence" value="ECO:0007669"/>
    <property type="project" value="UniProtKB-UniRule"/>
</dbReference>
<feature type="binding site" evidence="11">
    <location>
        <position position="10"/>
    </location>
    <ligand>
        <name>Zn(2+)</name>
        <dbReference type="ChEBI" id="CHEBI:29105"/>
    </ligand>
</feature>
<keyword evidence="5 11" id="KW-0862">Zinc</keyword>
<keyword evidence="2 11" id="KW-0479">Metal-binding</keyword>
<dbReference type="InterPro" id="IPR036236">
    <property type="entry name" value="Znf_C2H2_sf"/>
</dbReference>
<dbReference type="Proteomes" id="UP001652680">
    <property type="component" value="Unassembled WGS sequence"/>
</dbReference>
<evidence type="ECO:0000256" key="2">
    <source>
        <dbReference type="ARBA" id="ARBA00022723"/>
    </source>
</evidence>
<keyword evidence="8" id="KW-0804">Transcription</keyword>
<dbReference type="PROSITE" id="PS50157">
    <property type="entry name" value="ZINC_FINGER_C2H2_2"/>
    <property type="match status" value="1"/>
</dbReference>
<dbReference type="OrthoDB" id="7860857at2759"/>
<evidence type="ECO:0000256" key="10">
    <source>
        <dbReference type="PROSITE-ProRule" id="PRU00042"/>
    </source>
</evidence>
<evidence type="ECO:0000256" key="8">
    <source>
        <dbReference type="ARBA" id="ARBA00023163"/>
    </source>
</evidence>
<evidence type="ECO:0000256" key="6">
    <source>
        <dbReference type="ARBA" id="ARBA00023015"/>
    </source>
</evidence>
<feature type="region of interest" description="Disordered" evidence="12">
    <location>
        <begin position="121"/>
        <end position="191"/>
    </location>
</feature>
<evidence type="ECO:0000256" key="4">
    <source>
        <dbReference type="ARBA" id="ARBA00022771"/>
    </source>
</evidence>
<reference evidence="17" key="2">
    <citation type="submission" date="2025-04" db="UniProtKB">
        <authorList>
            <consortium name="RefSeq"/>
        </authorList>
    </citation>
    <scope>IDENTIFICATION</scope>
</reference>
<dbReference type="Gene3D" id="3.40.1800.20">
    <property type="match status" value="1"/>
</dbReference>
<evidence type="ECO:0000256" key="9">
    <source>
        <dbReference type="ARBA" id="ARBA00023242"/>
    </source>
</evidence>
<feature type="binding site" evidence="11">
    <location>
        <position position="73"/>
    </location>
    <ligand>
        <name>Zn(2+)</name>
        <dbReference type="ChEBI" id="CHEBI:29105"/>
    </ligand>
</feature>
<dbReference type="Gene3D" id="3.30.160.60">
    <property type="entry name" value="Classic Zinc Finger"/>
    <property type="match status" value="1"/>
</dbReference>
<dbReference type="GO" id="GO:0005634">
    <property type="term" value="C:nucleus"/>
    <property type="evidence" value="ECO:0007669"/>
    <property type="project" value="UniProtKB-SubCell"/>
</dbReference>
<keyword evidence="3" id="KW-0677">Repeat</keyword>
<reference evidence="15" key="3">
    <citation type="submission" date="2025-05" db="UniProtKB">
        <authorList>
            <consortium name="EnsemblMetazoa"/>
        </authorList>
    </citation>
    <scope>IDENTIFICATION</scope>
</reference>
<evidence type="ECO:0000313" key="16">
    <source>
        <dbReference type="Proteomes" id="UP001652680"/>
    </source>
</evidence>
<dbReference type="GeneID" id="108040970"/>
<evidence type="ECO:0000313" key="15">
    <source>
        <dbReference type="EnsemblMetazoa" id="XP_016974196.1"/>
    </source>
</evidence>
<feature type="binding site" evidence="11">
    <location>
        <position position="13"/>
    </location>
    <ligand>
        <name>Zn(2+)</name>
        <dbReference type="ChEBI" id="CHEBI:29105"/>
    </ligand>
</feature>
<keyword evidence="16" id="KW-1185">Reference proteome</keyword>
<evidence type="ECO:0000256" key="3">
    <source>
        <dbReference type="ARBA" id="ARBA00022737"/>
    </source>
</evidence>
<dbReference type="EnsemblMetazoa" id="XM_017118707.1">
    <property type="protein sequence ID" value="XP_016974196.1"/>
    <property type="gene ID" value="LOC108040970"/>
</dbReference>
<keyword evidence="9" id="KW-0539">Nucleus</keyword>
<proteinExistence type="predicted"/>
<feature type="domain" description="ZAD" evidence="14">
    <location>
        <begin position="8"/>
        <end position="97"/>
    </location>
</feature>
<protein>
    <submittedName>
        <fullName evidence="17">Uncharacterized protein LOC108040970</fullName>
    </submittedName>
</protein>
<feature type="binding site" evidence="11">
    <location>
        <position position="70"/>
    </location>
    <ligand>
        <name>Zn(2+)</name>
        <dbReference type="ChEBI" id="CHEBI:29105"/>
    </ligand>
</feature>
<dbReference type="PROSITE" id="PS51915">
    <property type="entry name" value="ZAD"/>
    <property type="match status" value="1"/>
</dbReference>
<feature type="compositionally biased region" description="Polar residues" evidence="12">
    <location>
        <begin position="163"/>
        <end position="183"/>
    </location>
</feature>
<keyword evidence="6" id="KW-0805">Transcription regulation</keyword>
<reference evidence="16" key="1">
    <citation type="journal article" date="2021" name="Elife">
        <title>Highly contiguous assemblies of 101 drosophilid genomes.</title>
        <authorList>
            <person name="Kim B.Y."/>
            <person name="Wang J.R."/>
            <person name="Miller D.E."/>
            <person name="Barmina O."/>
            <person name="Delaney E."/>
            <person name="Thompson A."/>
            <person name="Comeault A.A."/>
            <person name="Peede D."/>
            <person name="D'Agostino E.R."/>
            <person name="Pelaez J."/>
            <person name="Aguilar J.M."/>
            <person name="Haji D."/>
            <person name="Matsunaga T."/>
            <person name="Armstrong E.E."/>
            <person name="Zych M."/>
            <person name="Ogawa Y."/>
            <person name="Stamenkovic-Radak M."/>
            <person name="Jelic M."/>
            <person name="Veselinovic M.S."/>
            <person name="Tanaskovic M."/>
            <person name="Eric P."/>
            <person name="Gao J.J."/>
            <person name="Katoh T.K."/>
            <person name="Toda M.J."/>
            <person name="Watabe H."/>
            <person name="Watada M."/>
            <person name="Davis J.S."/>
            <person name="Moyle L.C."/>
            <person name="Manoli G."/>
            <person name="Bertolini E."/>
            <person name="Kostal V."/>
            <person name="Hawley R.S."/>
            <person name="Takahashi A."/>
            <person name="Jones C.D."/>
            <person name="Price D.K."/>
            <person name="Whiteman N."/>
            <person name="Kopp A."/>
            <person name="Matute D.R."/>
            <person name="Petrov D.A."/>
        </authorList>
    </citation>
    <scope>NUCLEOTIDE SEQUENCE [LARGE SCALE GENOMIC DNA]</scope>
</reference>
<keyword evidence="7" id="KW-0238">DNA-binding</keyword>
<organism evidence="17">
    <name type="scientific">Drosophila rhopaloa</name>
    <name type="common">Fruit fly</name>
    <dbReference type="NCBI Taxonomy" id="1041015"/>
    <lineage>
        <taxon>Eukaryota</taxon>
        <taxon>Metazoa</taxon>
        <taxon>Ecdysozoa</taxon>
        <taxon>Arthropoda</taxon>
        <taxon>Hexapoda</taxon>
        <taxon>Insecta</taxon>
        <taxon>Pterygota</taxon>
        <taxon>Neoptera</taxon>
        <taxon>Endopterygota</taxon>
        <taxon>Diptera</taxon>
        <taxon>Brachycera</taxon>
        <taxon>Muscomorpha</taxon>
        <taxon>Ephydroidea</taxon>
        <taxon>Drosophilidae</taxon>
        <taxon>Drosophila</taxon>
        <taxon>Sophophora</taxon>
    </lineage>
</organism>
<evidence type="ECO:0000256" key="11">
    <source>
        <dbReference type="PROSITE-ProRule" id="PRU01263"/>
    </source>
</evidence>
<dbReference type="SMART" id="SM00868">
    <property type="entry name" value="zf-AD"/>
    <property type="match status" value="1"/>
</dbReference>
<evidence type="ECO:0000256" key="7">
    <source>
        <dbReference type="ARBA" id="ARBA00023125"/>
    </source>
</evidence>
<feature type="compositionally biased region" description="Acidic residues" evidence="12">
    <location>
        <begin position="125"/>
        <end position="134"/>
    </location>
</feature>
<dbReference type="SUPFAM" id="SSF57667">
    <property type="entry name" value="beta-beta-alpha zinc fingers"/>
    <property type="match status" value="1"/>
</dbReference>
<dbReference type="InterPro" id="IPR013087">
    <property type="entry name" value="Znf_C2H2_type"/>
</dbReference>
<dbReference type="PROSITE" id="PS00028">
    <property type="entry name" value="ZINC_FINGER_C2H2_1"/>
    <property type="match status" value="1"/>
</dbReference>
<dbReference type="GO" id="GO:0003677">
    <property type="term" value="F:DNA binding"/>
    <property type="evidence" value="ECO:0007669"/>
    <property type="project" value="UniProtKB-KW"/>
</dbReference>
<evidence type="ECO:0000259" key="14">
    <source>
        <dbReference type="PROSITE" id="PS51915"/>
    </source>
</evidence>
<evidence type="ECO:0000313" key="17">
    <source>
        <dbReference type="RefSeq" id="XP_016974196.1"/>
    </source>
</evidence>
<comment type="subcellular location">
    <subcellularLocation>
        <location evidence="1">Nucleus</location>
    </subcellularLocation>
</comment>
<sequence length="191" mass="22232">MAMEDLMKMCRVCMGEAEELVDIYDNKSLGDSLSAELKQAKEPEPTPADLLKQCCPFPISSDDGFPMKVCEPCLRKMRSAQRFRRRYARNIGYLERVKEEEKDRETLDILEAEDWCLVDRVKSEPEEEDENEDYLEPKKKKPKLQDEKPRPFKCPDCPKSFTGKAQLTMHSRTHTKGSQNNATRPKRRSLK</sequence>
<name>A0A6P4ELT1_DRORH</name>
<dbReference type="SMART" id="SM00355">
    <property type="entry name" value="ZnF_C2H2"/>
    <property type="match status" value="1"/>
</dbReference>
<evidence type="ECO:0000256" key="5">
    <source>
        <dbReference type="ARBA" id="ARBA00022833"/>
    </source>
</evidence>
<dbReference type="FunFam" id="3.30.160.60:FF:000213">
    <property type="entry name" value="Zinc finger protein 624"/>
    <property type="match status" value="1"/>
</dbReference>
<dbReference type="Pfam" id="PF00096">
    <property type="entry name" value="zf-C2H2"/>
    <property type="match status" value="1"/>
</dbReference>
<dbReference type="Pfam" id="PF07776">
    <property type="entry name" value="zf-AD"/>
    <property type="match status" value="1"/>
</dbReference>
<evidence type="ECO:0000256" key="12">
    <source>
        <dbReference type="SAM" id="MobiDB-lite"/>
    </source>
</evidence>
<dbReference type="InterPro" id="IPR012934">
    <property type="entry name" value="Znf_AD"/>
</dbReference>
<dbReference type="AlphaFoldDB" id="A0A6P4ELT1"/>
<gene>
    <name evidence="17" type="primary">LOC108040970</name>
    <name evidence="15" type="synonym">108040970</name>
</gene>
<dbReference type="RefSeq" id="XP_016974196.1">
    <property type="nucleotide sequence ID" value="XM_017118707.1"/>
</dbReference>
<keyword evidence="4 10" id="KW-0863">Zinc-finger</keyword>
<dbReference type="SUPFAM" id="SSF57716">
    <property type="entry name" value="Glucocorticoid receptor-like (DNA-binding domain)"/>
    <property type="match status" value="1"/>
</dbReference>
<accession>A0A6P4ELT1</accession>
<feature type="domain" description="C2H2-type" evidence="13">
    <location>
        <begin position="152"/>
        <end position="179"/>
    </location>
</feature>
<evidence type="ECO:0000256" key="1">
    <source>
        <dbReference type="ARBA" id="ARBA00004123"/>
    </source>
</evidence>